<gene>
    <name evidence="1" type="ORF">BV494_18800</name>
</gene>
<dbReference type="PROSITE" id="PS51257">
    <property type="entry name" value="PROKAR_LIPOPROTEIN"/>
    <property type="match status" value="1"/>
</dbReference>
<evidence type="ECO:0000313" key="2">
    <source>
        <dbReference type="Proteomes" id="UP000239197"/>
    </source>
</evidence>
<dbReference type="AlphaFoldDB" id="A0A2L1UVI2"/>
<reference evidence="2" key="1">
    <citation type="submission" date="2017-01" db="EMBL/GenBank/DDBJ databases">
        <title>Genome sequence of Rouxiella sp. ERMR1:05.</title>
        <authorList>
            <person name="Kumar R."/>
            <person name="Singh D."/>
            <person name="Kumar S."/>
        </authorList>
    </citation>
    <scope>NUCLEOTIDE SEQUENCE [LARGE SCALE GENOMIC DNA]</scope>
    <source>
        <strain evidence="2">ERMR1:05</strain>
    </source>
</reference>
<evidence type="ECO:0008006" key="3">
    <source>
        <dbReference type="Google" id="ProtNLM"/>
    </source>
</evidence>
<name>A0A2L1UVI2_9GAMM</name>
<sequence>MIYLNRSAFFAGLLWLSGCSTQTNISQQATLQPSASKTALHMQRISTLESNDAVTIGAEQLQPGDILLSSTTGVTSLGIRLFSLSGVSHASVYLGNGEVAEAVGEGVQIVSLEQALSHSNSMVSLRNPGFNDEQLQRLRFFAQSKRGKKYNYKGIVIIAPYTLSRRVCDLPVFFGKGRSQCFDTLATVQIGDPADTQETFFCSQFVIEAFNYAGNPITVSNALWISPADLLHMREGDISSFTPVQPLQYVGHLKKWNLYNAVFG</sequence>
<accession>A0A2L1UVI2</accession>
<organism evidence="1 2">
    <name type="scientific">Rahnella sikkimica</name>
    <dbReference type="NCBI Taxonomy" id="1805933"/>
    <lineage>
        <taxon>Bacteria</taxon>
        <taxon>Pseudomonadati</taxon>
        <taxon>Pseudomonadota</taxon>
        <taxon>Gammaproteobacteria</taxon>
        <taxon>Enterobacterales</taxon>
        <taxon>Yersiniaceae</taxon>
        <taxon>Rahnella</taxon>
    </lineage>
</organism>
<dbReference type="NCBIfam" id="NF008552">
    <property type="entry name" value="PRK11479.1"/>
    <property type="match status" value="1"/>
</dbReference>
<dbReference type="InterPro" id="IPR038765">
    <property type="entry name" value="Papain-like_cys_pep_sf"/>
</dbReference>
<dbReference type="EMBL" id="CP019062">
    <property type="protein sequence ID" value="AVF36838.1"/>
    <property type="molecule type" value="Genomic_DNA"/>
</dbReference>
<protein>
    <recommendedName>
        <fullName evidence="3">YaeF family permuted papain-like enzyme</fullName>
    </recommendedName>
</protein>
<evidence type="ECO:0000313" key="1">
    <source>
        <dbReference type="EMBL" id="AVF36838.1"/>
    </source>
</evidence>
<dbReference type="KEGG" id="rox:BV494_18800"/>
<keyword evidence="2" id="KW-1185">Reference proteome</keyword>
<proteinExistence type="predicted"/>
<dbReference type="Gene3D" id="3.90.1720.10">
    <property type="entry name" value="endopeptidase domain like (from Nostoc punctiforme)"/>
    <property type="match status" value="1"/>
</dbReference>
<dbReference type="SUPFAM" id="SSF54001">
    <property type="entry name" value="Cysteine proteinases"/>
    <property type="match status" value="1"/>
</dbReference>
<dbReference type="RefSeq" id="WP_192938030.1">
    <property type="nucleotide sequence ID" value="NZ_CP019062.1"/>
</dbReference>
<dbReference type="Proteomes" id="UP000239197">
    <property type="component" value="Chromosome"/>
</dbReference>